<accession>A0AAD4C0R7</accession>
<comment type="caution">
    <text evidence="1">The sequence shown here is derived from an EMBL/GenBank/DDBJ whole genome shotgun (WGS) entry which is preliminary data.</text>
</comment>
<evidence type="ECO:0000313" key="2">
    <source>
        <dbReference type="Proteomes" id="UP001194468"/>
    </source>
</evidence>
<reference evidence="1" key="2">
    <citation type="journal article" date="2020" name="Nat. Commun.">
        <title>Large-scale genome sequencing of mycorrhizal fungi provides insights into the early evolution of symbiotic traits.</title>
        <authorList>
            <person name="Miyauchi S."/>
            <person name="Kiss E."/>
            <person name="Kuo A."/>
            <person name="Drula E."/>
            <person name="Kohler A."/>
            <person name="Sanchez-Garcia M."/>
            <person name="Morin E."/>
            <person name="Andreopoulos B."/>
            <person name="Barry K.W."/>
            <person name="Bonito G."/>
            <person name="Buee M."/>
            <person name="Carver A."/>
            <person name="Chen C."/>
            <person name="Cichocki N."/>
            <person name="Clum A."/>
            <person name="Culley D."/>
            <person name="Crous P.W."/>
            <person name="Fauchery L."/>
            <person name="Girlanda M."/>
            <person name="Hayes R.D."/>
            <person name="Keri Z."/>
            <person name="LaButti K."/>
            <person name="Lipzen A."/>
            <person name="Lombard V."/>
            <person name="Magnuson J."/>
            <person name="Maillard F."/>
            <person name="Murat C."/>
            <person name="Nolan M."/>
            <person name="Ohm R.A."/>
            <person name="Pangilinan J."/>
            <person name="Pereira M.F."/>
            <person name="Perotto S."/>
            <person name="Peter M."/>
            <person name="Pfister S."/>
            <person name="Riley R."/>
            <person name="Sitrit Y."/>
            <person name="Stielow J.B."/>
            <person name="Szollosi G."/>
            <person name="Zifcakova L."/>
            <person name="Stursova M."/>
            <person name="Spatafora J.W."/>
            <person name="Tedersoo L."/>
            <person name="Vaario L.M."/>
            <person name="Yamada A."/>
            <person name="Yan M."/>
            <person name="Wang P."/>
            <person name="Xu J."/>
            <person name="Bruns T."/>
            <person name="Baldrian P."/>
            <person name="Vilgalys R."/>
            <person name="Dunand C."/>
            <person name="Henrissat B."/>
            <person name="Grigoriev I.V."/>
            <person name="Hibbett D."/>
            <person name="Nagy L.G."/>
            <person name="Martin F.M."/>
        </authorList>
    </citation>
    <scope>NUCLEOTIDE SEQUENCE</scope>
    <source>
        <strain evidence="1">BED1</strain>
    </source>
</reference>
<protein>
    <submittedName>
        <fullName evidence="1">Uncharacterized protein</fullName>
    </submittedName>
</protein>
<evidence type="ECO:0000313" key="1">
    <source>
        <dbReference type="EMBL" id="KAF8444994.1"/>
    </source>
</evidence>
<dbReference type="Proteomes" id="UP001194468">
    <property type="component" value="Unassembled WGS sequence"/>
</dbReference>
<organism evidence="1 2">
    <name type="scientific">Boletus edulis BED1</name>
    <dbReference type="NCBI Taxonomy" id="1328754"/>
    <lineage>
        <taxon>Eukaryota</taxon>
        <taxon>Fungi</taxon>
        <taxon>Dikarya</taxon>
        <taxon>Basidiomycota</taxon>
        <taxon>Agaricomycotina</taxon>
        <taxon>Agaricomycetes</taxon>
        <taxon>Agaricomycetidae</taxon>
        <taxon>Boletales</taxon>
        <taxon>Boletineae</taxon>
        <taxon>Boletaceae</taxon>
        <taxon>Boletoideae</taxon>
        <taxon>Boletus</taxon>
    </lineage>
</organism>
<keyword evidence="2" id="KW-1185">Reference proteome</keyword>
<dbReference type="EMBL" id="WHUW01000006">
    <property type="protein sequence ID" value="KAF8444994.1"/>
    <property type="molecule type" value="Genomic_DNA"/>
</dbReference>
<dbReference type="AlphaFoldDB" id="A0AAD4C0R7"/>
<name>A0AAD4C0R7_BOLED</name>
<gene>
    <name evidence="1" type="ORF">L210DRAFT_76352</name>
</gene>
<proteinExistence type="predicted"/>
<reference evidence="1" key="1">
    <citation type="submission" date="2019-10" db="EMBL/GenBank/DDBJ databases">
        <authorList>
            <consortium name="DOE Joint Genome Institute"/>
            <person name="Kuo A."/>
            <person name="Miyauchi S."/>
            <person name="Kiss E."/>
            <person name="Drula E."/>
            <person name="Kohler A."/>
            <person name="Sanchez-Garcia M."/>
            <person name="Andreopoulos B."/>
            <person name="Barry K.W."/>
            <person name="Bonito G."/>
            <person name="Buee M."/>
            <person name="Carver A."/>
            <person name="Chen C."/>
            <person name="Cichocki N."/>
            <person name="Clum A."/>
            <person name="Culley D."/>
            <person name="Crous P.W."/>
            <person name="Fauchery L."/>
            <person name="Girlanda M."/>
            <person name="Hayes R."/>
            <person name="Keri Z."/>
            <person name="LaButti K."/>
            <person name="Lipzen A."/>
            <person name="Lombard V."/>
            <person name="Magnuson J."/>
            <person name="Maillard F."/>
            <person name="Morin E."/>
            <person name="Murat C."/>
            <person name="Nolan M."/>
            <person name="Ohm R."/>
            <person name="Pangilinan J."/>
            <person name="Pereira M."/>
            <person name="Perotto S."/>
            <person name="Peter M."/>
            <person name="Riley R."/>
            <person name="Sitrit Y."/>
            <person name="Stielow B."/>
            <person name="Szollosi G."/>
            <person name="Zifcakova L."/>
            <person name="Stursova M."/>
            <person name="Spatafora J.W."/>
            <person name="Tedersoo L."/>
            <person name="Vaario L.-M."/>
            <person name="Yamada A."/>
            <person name="Yan M."/>
            <person name="Wang P."/>
            <person name="Xu J."/>
            <person name="Bruns T."/>
            <person name="Baldrian P."/>
            <person name="Vilgalys R."/>
            <person name="Henrissat B."/>
            <person name="Grigoriev I.V."/>
            <person name="Hibbett D."/>
            <person name="Nagy L.G."/>
            <person name="Martin F.M."/>
        </authorList>
    </citation>
    <scope>NUCLEOTIDE SEQUENCE</scope>
    <source>
        <strain evidence="1">BED1</strain>
    </source>
</reference>
<sequence>MTRISELGIDLNKNLDFISDTRLNVETLRAEEEKLQDDRRSFNPFKPILNYRASRLFHAAAKTVFLRTKSKSETIHRDAGKERVQVVPSTQMQLVDGKLVQYRRTQQ</sequence>